<proteinExistence type="predicted"/>
<evidence type="ECO:0000313" key="1">
    <source>
        <dbReference type="EMBL" id="MBX61911.1"/>
    </source>
</evidence>
<reference evidence="1" key="1">
    <citation type="submission" date="2018-02" db="EMBL/GenBank/DDBJ databases">
        <title>Rhizophora mucronata_Transcriptome.</title>
        <authorList>
            <person name="Meera S.P."/>
            <person name="Sreeshan A."/>
            <person name="Augustine A."/>
        </authorList>
    </citation>
    <scope>NUCLEOTIDE SEQUENCE</scope>
    <source>
        <tissue evidence="1">Leaf</tissue>
    </source>
</reference>
<dbReference type="EMBL" id="GGEC01081427">
    <property type="protein sequence ID" value="MBX61911.1"/>
    <property type="molecule type" value="Transcribed_RNA"/>
</dbReference>
<protein>
    <submittedName>
        <fullName evidence="1">Uncharacterized protein</fullName>
    </submittedName>
</protein>
<organism evidence="1">
    <name type="scientific">Rhizophora mucronata</name>
    <name type="common">Asiatic mangrove</name>
    <dbReference type="NCBI Taxonomy" id="61149"/>
    <lineage>
        <taxon>Eukaryota</taxon>
        <taxon>Viridiplantae</taxon>
        <taxon>Streptophyta</taxon>
        <taxon>Embryophyta</taxon>
        <taxon>Tracheophyta</taxon>
        <taxon>Spermatophyta</taxon>
        <taxon>Magnoliopsida</taxon>
        <taxon>eudicotyledons</taxon>
        <taxon>Gunneridae</taxon>
        <taxon>Pentapetalae</taxon>
        <taxon>rosids</taxon>
        <taxon>fabids</taxon>
        <taxon>Malpighiales</taxon>
        <taxon>Rhizophoraceae</taxon>
        <taxon>Rhizophora</taxon>
    </lineage>
</organism>
<sequence length="22" mass="2813">MTLFLIGDLFRWLRCPFFYRMS</sequence>
<name>A0A2P2Q4N2_RHIMU</name>
<dbReference type="AlphaFoldDB" id="A0A2P2Q4N2"/>
<accession>A0A2P2Q4N2</accession>